<dbReference type="OrthoDB" id="1910031at2"/>
<dbReference type="Proteomes" id="UP000031366">
    <property type="component" value="Unassembled WGS sequence"/>
</dbReference>
<proteinExistence type="predicted"/>
<accession>A0A0C1U981</accession>
<reference evidence="1 2" key="1">
    <citation type="journal article" date="2015" name="Infect. Genet. Evol.">
        <title>Genomic sequences of six botulinum neurotoxin-producing strains representing three clostridial species illustrate the mobility and diversity of botulinum neurotoxin genes.</title>
        <authorList>
            <person name="Smith T.J."/>
            <person name="Hill K.K."/>
            <person name="Xie G."/>
            <person name="Foley B.T."/>
            <person name="Williamson C.H."/>
            <person name="Foster J.T."/>
            <person name="Johnson S.L."/>
            <person name="Chertkov O."/>
            <person name="Teshima H."/>
            <person name="Gibbons H.S."/>
            <person name="Johnsky L.A."/>
            <person name="Karavis M.A."/>
            <person name="Smith L.A."/>
        </authorList>
    </citation>
    <scope>NUCLEOTIDE SEQUENCE [LARGE SCALE GENOMIC DNA]</scope>
    <source>
        <strain evidence="1 2">CDC 2741</strain>
    </source>
</reference>
<dbReference type="RefSeq" id="WP_052267912.1">
    <property type="nucleotide sequence ID" value="NZ_AYSO01000011.1"/>
</dbReference>
<keyword evidence="2" id="KW-1185">Reference proteome</keyword>
<dbReference type="EMBL" id="AYSO01000011">
    <property type="protein sequence ID" value="KIE48258.1"/>
    <property type="molecule type" value="Genomic_DNA"/>
</dbReference>
<comment type="caution">
    <text evidence="1">The sequence shown here is derived from an EMBL/GenBank/DDBJ whole genome shotgun (WGS) entry which is preliminary data.</text>
</comment>
<evidence type="ECO:0000313" key="1">
    <source>
        <dbReference type="EMBL" id="KIE48258.1"/>
    </source>
</evidence>
<protein>
    <submittedName>
        <fullName evidence="1">Uncharacterized protein</fullName>
    </submittedName>
</protein>
<dbReference type="STRING" id="29341.RSJ17_10160"/>
<dbReference type="AlphaFoldDB" id="A0A0C1U981"/>
<gene>
    <name evidence="1" type="ORF">U732_4067</name>
</gene>
<evidence type="ECO:0000313" key="2">
    <source>
        <dbReference type="Proteomes" id="UP000031366"/>
    </source>
</evidence>
<organism evidence="1 2">
    <name type="scientific">Clostridium argentinense CDC 2741</name>
    <dbReference type="NCBI Taxonomy" id="1418104"/>
    <lineage>
        <taxon>Bacteria</taxon>
        <taxon>Bacillati</taxon>
        <taxon>Bacillota</taxon>
        <taxon>Clostridia</taxon>
        <taxon>Eubacteriales</taxon>
        <taxon>Clostridiaceae</taxon>
        <taxon>Clostridium</taxon>
    </lineage>
</organism>
<sequence>MEFIAEASLIEAISLGEVEAVRTALIEYIRKDPGNVGEILRAKKYAEEFIDDLMDEHNNETLKPINEWDKEYFLKSLSSLIDNFSEIRFQHICMIGAYLYPQSTSKDAIIINNLDPVGKVNKKEVAAKVIATAVACVAIGKILFKNKKYK</sequence>
<name>A0A0C1U981_9CLOT</name>